<name>A0A2H0VBW2_9BACT</name>
<reference evidence="3" key="1">
    <citation type="submission" date="2017-09" db="EMBL/GenBank/DDBJ databases">
        <title>Depth-based differentiation of microbial function through sediment-hosted aquifers and enrichment of novel symbionts in the deep terrestrial subsurface.</title>
        <authorList>
            <person name="Probst A.J."/>
            <person name="Ladd B."/>
            <person name="Jarett J.K."/>
            <person name="Geller-Mcgrath D.E."/>
            <person name="Sieber C.M.K."/>
            <person name="Emerson J.B."/>
            <person name="Anantharaman K."/>
            <person name="Thomas B.C."/>
            <person name="Malmstrom R."/>
            <person name="Stieglmeier M."/>
            <person name="Klingl A."/>
            <person name="Woyke T."/>
            <person name="Ryan C.M."/>
            <person name="Banfield J.F."/>
        </authorList>
    </citation>
    <scope>NUCLEOTIDE SEQUENCE [LARGE SCALE GENOMIC DNA]</scope>
</reference>
<gene>
    <name evidence="2" type="ORF">COT93_00335</name>
</gene>
<feature type="compositionally biased region" description="Gly residues" evidence="1">
    <location>
        <begin position="257"/>
        <end position="270"/>
    </location>
</feature>
<sequence length="593" mass="66726">MREGFYRPEYIPPEERNLHQFKGASLKEVIEYLEGKEEEEKPLKNNQESSILDGFLDLLRTKGVRVSTPEWLQFIQVIDKKTNANQLKELVNTNELLNKIRLFAQTTLVKNKADEAAFHEAFNEYFELAAKIYNRELPKESEEDAEVPKDKDSFDSEVMPEIKDQLNIQEVAENLDLPEEKEHDDNENVHGGKKDQHDDILKKADLSKQGGGNKKEAQSGEGKVGAPSEGQGDKGKEAAGKGKKGKEGEGKGDKGKAGAGEGDMGEAGAGKGDKGAFSGMGKGASGMETENQIDNYLKIPEAPQNNQQKMVEEGYLVGGGKGKSIYAERIYKDSIINEGEKINKETIQAREKNVGRVDRRMRYEVRPDRASMGEVIRNIRRVILDVSEVKTKDVNLSGTVRNFARRDFRFDYQREREKQPEIVLLIDVGGPVDEWSPLVKEVAEAMAEGLTKLEIYLFHNNLYGYVWKPDQKDLLASSYAKENSLIDIKSIVKKRKKVIVYGDAEMSYSELEGDCWPPRGNAERVEKFGMGGEECLNFINKKSDSAVWINPVFKKEWKNRDDSGTIKAISQIIHMHDLTVGGVEDAIKDLMKK</sequence>
<evidence type="ECO:0000313" key="2">
    <source>
        <dbReference type="EMBL" id="PIR95839.1"/>
    </source>
</evidence>
<evidence type="ECO:0000256" key="1">
    <source>
        <dbReference type="SAM" id="MobiDB-lite"/>
    </source>
</evidence>
<feature type="compositionally biased region" description="Basic and acidic residues" evidence="1">
    <location>
        <begin position="179"/>
        <end position="206"/>
    </location>
</feature>
<dbReference type="AlphaFoldDB" id="A0A2H0VBW2"/>
<comment type="caution">
    <text evidence="2">The sequence shown here is derived from an EMBL/GenBank/DDBJ whole genome shotgun (WGS) entry which is preliminary data.</text>
</comment>
<accession>A0A2H0VBW2</accession>
<dbReference type="PANTHER" id="PTHR39338:SF7">
    <property type="entry name" value="BLL6692 PROTEIN"/>
    <property type="match status" value="1"/>
</dbReference>
<organism evidence="2 3">
    <name type="scientific">Candidatus Falkowbacteria bacterium CG10_big_fil_rev_8_21_14_0_10_37_18</name>
    <dbReference type="NCBI Taxonomy" id="1974562"/>
    <lineage>
        <taxon>Bacteria</taxon>
        <taxon>Candidatus Falkowiibacteriota</taxon>
    </lineage>
</organism>
<feature type="compositionally biased region" description="Basic and acidic residues" evidence="1">
    <location>
        <begin position="231"/>
        <end position="256"/>
    </location>
</feature>
<feature type="region of interest" description="Disordered" evidence="1">
    <location>
        <begin position="138"/>
        <end position="161"/>
    </location>
</feature>
<dbReference type="EMBL" id="PFAL01000004">
    <property type="protein sequence ID" value="PIR95839.1"/>
    <property type="molecule type" value="Genomic_DNA"/>
</dbReference>
<dbReference type="Proteomes" id="UP000229972">
    <property type="component" value="Unassembled WGS sequence"/>
</dbReference>
<dbReference type="PANTHER" id="PTHR39338">
    <property type="entry name" value="BLL5662 PROTEIN-RELATED"/>
    <property type="match status" value="1"/>
</dbReference>
<proteinExistence type="predicted"/>
<evidence type="ECO:0008006" key="4">
    <source>
        <dbReference type="Google" id="ProtNLM"/>
    </source>
</evidence>
<evidence type="ECO:0000313" key="3">
    <source>
        <dbReference type="Proteomes" id="UP000229972"/>
    </source>
</evidence>
<protein>
    <recommendedName>
        <fullName evidence="4">VWA domain-containing protein</fullName>
    </recommendedName>
</protein>
<feature type="region of interest" description="Disordered" evidence="1">
    <location>
        <begin position="179"/>
        <end position="287"/>
    </location>
</feature>